<dbReference type="EMBL" id="JAYJLD010000036">
    <property type="protein sequence ID" value="MEB3103482.1"/>
    <property type="molecule type" value="Genomic_DNA"/>
</dbReference>
<proteinExistence type="predicted"/>
<feature type="transmembrane region" description="Helical" evidence="1">
    <location>
        <begin position="7"/>
        <end position="28"/>
    </location>
</feature>
<keyword evidence="1" id="KW-0812">Transmembrane</keyword>
<feature type="transmembrane region" description="Helical" evidence="1">
    <location>
        <begin position="141"/>
        <end position="161"/>
    </location>
</feature>
<dbReference type="RefSeq" id="WP_371755607.1">
    <property type="nucleotide sequence ID" value="NZ_JAYJLD010000036.1"/>
</dbReference>
<accession>A0ABU5ZLS5</accession>
<feature type="transmembrane region" description="Helical" evidence="1">
    <location>
        <begin position="167"/>
        <end position="187"/>
    </location>
</feature>
<dbReference type="SMART" id="SM01251">
    <property type="entry name" value="KbaA"/>
    <property type="match status" value="1"/>
</dbReference>
<dbReference type="InterPro" id="IPR024164">
    <property type="entry name" value="KinB-signalling_activ"/>
</dbReference>
<keyword evidence="3" id="KW-1185">Reference proteome</keyword>
<dbReference type="PIRSF" id="PIRSF029886">
    <property type="entry name" value="KBAA"/>
    <property type="match status" value="1"/>
</dbReference>
<protein>
    <submittedName>
        <fullName evidence="2">KinB-signaling pathway activation protein</fullName>
    </submittedName>
</protein>
<reference evidence="2" key="1">
    <citation type="submission" date="2023-12" db="EMBL/GenBank/DDBJ databases">
        <title>Fervidustalea candida gen. nov., sp. nov., a novel member of the family Paenibacillaceae isolated from a geothermal area.</title>
        <authorList>
            <person name="Li W.-J."/>
            <person name="Jiao J.-Y."/>
            <person name="Chen Y."/>
        </authorList>
    </citation>
    <scope>NUCLEOTIDE SEQUENCE</scope>
    <source>
        <strain evidence="2">SYSU GA230002</strain>
    </source>
</reference>
<evidence type="ECO:0000313" key="3">
    <source>
        <dbReference type="Proteomes" id="UP001310386"/>
    </source>
</evidence>
<organism evidence="2 3">
    <name type="scientific">Ferviditalea candida</name>
    <dbReference type="NCBI Taxonomy" id="3108399"/>
    <lineage>
        <taxon>Bacteria</taxon>
        <taxon>Bacillati</taxon>
        <taxon>Bacillota</taxon>
        <taxon>Bacilli</taxon>
        <taxon>Bacillales</taxon>
        <taxon>Paenibacillaceae</taxon>
        <taxon>Ferviditalea</taxon>
    </lineage>
</organism>
<evidence type="ECO:0000313" key="2">
    <source>
        <dbReference type="EMBL" id="MEB3103482.1"/>
    </source>
</evidence>
<keyword evidence="1" id="KW-0472">Membrane</keyword>
<keyword evidence="1" id="KW-1133">Transmembrane helix</keyword>
<gene>
    <name evidence="2" type="ORF">VF724_17755</name>
</gene>
<comment type="caution">
    <text evidence="2">The sequence shown here is derived from an EMBL/GenBank/DDBJ whole genome shotgun (WGS) entry which is preliminary data.</text>
</comment>
<evidence type="ECO:0000256" key="1">
    <source>
        <dbReference type="SAM" id="Phobius"/>
    </source>
</evidence>
<feature type="transmembrane region" description="Helical" evidence="1">
    <location>
        <begin position="115"/>
        <end position="134"/>
    </location>
</feature>
<dbReference type="Pfam" id="PF14089">
    <property type="entry name" value="KbaA"/>
    <property type="match status" value="1"/>
</dbReference>
<name>A0ABU5ZLS5_9BACL</name>
<feature type="transmembrane region" description="Helical" evidence="1">
    <location>
        <begin position="48"/>
        <end position="69"/>
    </location>
</feature>
<sequence length="196" mass="22111">MTVRKWLYLFLTTLLIGGIAALATGLIMQGMDQEYSLLGITGFDIFNTVVVGLTLSAFSQMGFFSYMMVNYIAIDIIRKKYWWNMIQLALVIIALFETAYLRYLSFGTGRSYLEFTDVPLLLLAAGLVTAYWKVSMTNRTAFIPTLFFMTAATAIEAVPALRLDNPASTFFMLIPLIVCNAWQILILHKLLRAKKS</sequence>
<feature type="transmembrane region" description="Helical" evidence="1">
    <location>
        <begin position="81"/>
        <end position="103"/>
    </location>
</feature>
<dbReference type="Proteomes" id="UP001310386">
    <property type="component" value="Unassembled WGS sequence"/>
</dbReference>